<evidence type="ECO:0008006" key="4">
    <source>
        <dbReference type="Google" id="ProtNLM"/>
    </source>
</evidence>
<evidence type="ECO:0000256" key="1">
    <source>
        <dbReference type="SAM" id="MobiDB-lite"/>
    </source>
</evidence>
<gene>
    <name evidence="2" type="ORF">R5W23_003304</name>
</gene>
<feature type="region of interest" description="Disordered" evidence="1">
    <location>
        <begin position="1"/>
        <end position="26"/>
    </location>
</feature>
<feature type="region of interest" description="Disordered" evidence="1">
    <location>
        <begin position="43"/>
        <end position="62"/>
    </location>
</feature>
<proteinExistence type="predicted"/>
<evidence type="ECO:0000313" key="3">
    <source>
        <dbReference type="Proteomes" id="UP001272242"/>
    </source>
</evidence>
<dbReference type="EMBL" id="JAXBLV010000201">
    <property type="protein sequence ID" value="MDY3561876.1"/>
    <property type="molecule type" value="Genomic_DNA"/>
</dbReference>
<dbReference type="Proteomes" id="UP001272242">
    <property type="component" value="Unassembled WGS sequence"/>
</dbReference>
<protein>
    <recommendedName>
        <fullName evidence="4">CsbD family protein</fullName>
    </recommendedName>
</protein>
<dbReference type="RefSeq" id="WP_261183957.1">
    <property type="nucleotide sequence ID" value="NZ_JAXBLV010000201.1"/>
</dbReference>
<keyword evidence="3" id="KW-1185">Reference proteome</keyword>
<comment type="caution">
    <text evidence="2">The sequence shown here is derived from an EMBL/GenBank/DDBJ whole genome shotgun (WGS) entry which is preliminary data.</text>
</comment>
<feature type="compositionally biased region" description="Basic and acidic residues" evidence="1">
    <location>
        <begin position="52"/>
        <end position="62"/>
    </location>
</feature>
<evidence type="ECO:0000313" key="2">
    <source>
        <dbReference type="EMBL" id="MDY3561876.1"/>
    </source>
</evidence>
<organism evidence="2 3">
    <name type="scientific">Gemmata algarum</name>
    <dbReference type="NCBI Taxonomy" id="2975278"/>
    <lineage>
        <taxon>Bacteria</taxon>
        <taxon>Pseudomonadati</taxon>
        <taxon>Planctomycetota</taxon>
        <taxon>Planctomycetia</taxon>
        <taxon>Gemmatales</taxon>
        <taxon>Gemmataceae</taxon>
        <taxon>Gemmata</taxon>
    </lineage>
</organism>
<dbReference type="Gene3D" id="1.10.287.700">
    <property type="entry name" value="Helix hairpin bin"/>
    <property type="match status" value="1"/>
</dbReference>
<sequence length="62" mass="6332">MADTIKEKIQNAGEAAKDAAKKTGDKIQEGAETIAEKTADAVKSAGQAAKDAGQKLKDKSGT</sequence>
<accession>A0ABU5F2R7</accession>
<name>A0ABU5F2R7_9BACT</name>
<reference evidence="3" key="1">
    <citation type="journal article" date="2023" name="Mar. Drugs">
        <title>Gemmata algarum, a Novel Planctomycete Isolated from an Algal Mat, Displays Antimicrobial Activity.</title>
        <authorList>
            <person name="Kumar G."/>
            <person name="Kallscheuer N."/>
            <person name="Kashif M."/>
            <person name="Ahamad S."/>
            <person name="Jagadeeshwari U."/>
            <person name="Pannikurungottu S."/>
            <person name="Haufschild T."/>
            <person name="Kabuu M."/>
            <person name="Sasikala C."/>
            <person name="Jogler C."/>
            <person name="Ramana C."/>
        </authorList>
    </citation>
    <scope>NUCLEOTIDE SEQUENCE [LARGE SCALE GENOMIC DNA]</scope>
    <source>
        <strain evidence="3">JC673</strain>
    </source>
</reference>